<accession>A0A1G4NRY5</accession>
<evidence type="ECO:0000256" key="4">
    <source>
        <dbReference type="ARBA" id="ARBA00023274"/>
    </source>
</evidence>
<dbReference type="GO" id="GO:1990904">
    <property type="term" value="C:ribonucleoprotein complex"/>
    <property type="evidence" value="ECO:0007669"/>
    <property type="project" value="UniProtKB-KW"/>
</dbReference>
<dbReference type="PROSITE" id="PS01108">
    <property type="entry name" value="RIBOSOMAL_L24"/>
    <property type="match status" value="1"/>
</dbReference>
<dbReference type="GeneID" id="30000016"/>
<dbReference type="RefSeq" id="YP_009313140.1">
    <property type="nucleotide sequence ID" value="NC_031655.1"/>
</dbReference>
<dbReference type="GO" id="GO:0019843">
    <property type="term" value="F:rRNA binding"/>
    <property type="evidence" value="ECO:0007669"/>
    <property type="project" value="UniProtKB-UniRule"/>
</dbReference>
<geneLocation type="chloroplast" evidence="10"/>
<evidence type="ECO:0000256" key="6">
    <source>
        <dbReference type="HAMAP-Rule" id="MF_01326"/>
    </source>
</evidence>
<evidence type="ECO:0000313" key="10">
    <source>
        <dbReference type="EMBL" id="SCW21394.1"/>
    </source>
</evidence>
<keyword evidence="6" id="KW-0699">rRNA-binding</keyword>
<evidence type="ECO:0000256" key="8">
    <source>
        <dbReference type="SAM" id="MobiDB-lite"/>
    </source>
</evidence>
<proteinExistence type="inferred from homology"/>
<evidence type="ECO:0000256" key="1">
    <source>
        <dbReference type="ARBA" id="ARBA00004072"/>
    </source>
</evidence>
<evidence type="ECO:0000256" key="2">
    <source>
        <dbReference type="ARBA" id="ARBA00010618"/>
    </source>
</evidence>
<gene>
    <name evidence="6 10" type="primary">rpl24</name>
    <name evidence="10" type="ORF">BQ776_172</name>
</gene>
<name>A0A1G4NRY5_9FLOR</name>
<evidence type="ECO:0000256" key="7">
    <source>
        <dbReference type="RuleBase" id="RU003477"/>
    </source>
</evidence>
<dbReference type="HAMAP" id="MF_01326_B">
    <property type="entry name" value="Ribosomal_uL24_B"/>
    <property type="match status" value="1"/>
</dbReference>
<evidence type="ECO:0000256" key="5">
    <source>
        <dbReference type="ARBA" id="ARBA00035282"/>
    </source>
</evidence>
<dbReference type="InterPro" id="IPR041988">
    <property type="entry name" value="Ribosomal_uL24_KOW"/>
</dbReference>
<dbReference type="AlphaFoldDB" id="A0A1G4NRY5"/>
<dbReference type="InterPro" id="IPR003256">
    <property type="entry name" value="Ribosomal_uL24"/>
</dbReference>
<evidence type="ECO:0000259" key="9">
    <source>
        <dbReference type="SMART" id="SM00739"/>
    </source>
</evidence>
<dbReference type="InterPro" id="IPR014722">
    <property type="entry name" value="Rib_uL2_dom2"/>
</dbReference>
<feature type="region of interest" description="Disordered" evidence="8">
    <location>
        <begin position="89"/>
        <end position="111"/>
    </location>
</feature>
<dbReference type="InterPro" id="IPR057264">
    <property type="entry name" value="Ribosomal_uL24_C"/>
</dbReference>
<evidence type="ECO:0000256" key="3">
    <source>
        <dbReference type="ARBA" id="ARBA00022980"/>
    </source>
</evidence>
<dbReference type="SUPFAM" id="SSF50104">
    <property type="entry name" value="Translation proteins SH3-like domain"/>
    <property type="match status" value="1"/>
</dbReference>
<keyword evidence="10" id="KW-0934">Plastid</keyword>
<protein>
    <recommendedName>
        <fullName evidence="5 6">Large ribosomal subunit protein uL24c</fullName>
    </recommendedName>
</protein>
<dbReference type="InterPro" id="IPR005824">
    <property type="entry name" value="KOW"/>
</dbReference>
<dbReference type="InterPro" id="IPR008991">
    <property type="entry name" value="Translation_prot_SH3-like_sf"/>
</dbReference>
<dbReference type="Gene3D" id="2.30.30.30">
    <property type="match status" value="1"/>
</dbReference>
<dbReference type="GO" id="GO:0009507">
    <property type="term" value="C:chloroplast"/>
    <property type="evidence" value="ECO:0007669"/>
    <property type="project" value="UniProtKB-SubCell"/>
</dbReference>
<feature type="domain" description="KOW" evidence="9">
    <location>
        <begin position="11"/>
        <end position="38"/>
    </location>
</feature>
<comment type="similarity">
    <text evidence="2 6 7">Belongs to the universal ribosomal protein uL24 family.</text>
</comment>
<keyword evidence="4 6" id="KW-0687">Ribonucleoprotein</keyword>
<dbReference type="PANTHER" id="PTHR12903">
    <property type="entry name" value="MITOCHONDRIAL RIBOSOMAL PROTEIN L24"/>
    <property type="match status" value="1"/>
</dbReference>
<reference evidence="10" key="1">
    <citation type="submission" date="2016-10" db="EMBL/GenBank/DDBJ databases">
        <title>Chloroplast genomes as a tool to resolve red algal phylogenies: a case study in the Nemaliales.</title>
        <authorList>
            <person name="Costa J.F."/>
            <person name="Lin S.M."/>
            <person name="Macaya E.C."/>
            <person name="Fernandez-Garcia C."/>
            <person name="Verbruggen H."/>
        </authorList>
    </citation>
    <scope>NUCLEOTIDE SEQUENCE</scope>
    <source>
        <strain evidence="10">J.0258</strain>
    </source>
</reference>
<reference evidence="10" key="2">
    <citation type="submission" date="2016-10" db="EMBL/GenBank/DDBJ databases">
        <authorList>
            <person name="de Groot N.N."/>
        </authorList>
    </citation>
    <scope>NUCLEOTIDE SEQUENCE</scope>
    <source>
        <strain evidence="10">J.0258</strain>
    </source>
</reference>
<dbReference type="GO" id="GO:0006412">
    <property type="term" value="P:translation"/>
    <property type="evidence" value="ECO:0007669"/>
    <property type="project" value="UniProtKB-UniRule"/>
</dbReference>
<dbReference type="CDD" id="cd06089">
    <property type="entry name" value="KOW_RPL26"/>
    <property type="match status" value="1"/>
</dbReference>
<keyword evidence="10" id="KW-0150">Chloroplast</keyword>
<comment type="function">
    <text evidence="1 6">One of two assembly initiator proteins, it binds directly to the 5'-end of the 23S rRNA, where it nucleates assembly of the 50S subunit.</text>
</comment>
<dbReference type="NCBIfam" id="TIGR01079">
    <property type="entry name" value="rplX_bact"/>
    <property type="match status" value="1"/>
</dbReference>
<dbReference type="Pfam" id="PF00467">
    <property type="entry name" value="KOW"/>
    <property type="match status" value="1"/>
</dbReference>
<keyword evidence="3 6" id="KW-0689">Ribosomal protein</keyword>
<dbReference type="GO" id="GO:0005840">
    <property type="term" value="C:ribosome"/>
    <property type="evidence" value="ECO:0007669"/>
    <property type="project" value="UniProtKB-KW"/>
</dbReference>
<dbReference type="Pfam" id="PF17136">
    <property type="entry name" value="ribosomal_L24"/>
    <property type="match status" value="1"/>
</dbReference>
<dbReference type="InterPro" id="IPR005825">
    <property type="entry name" value="Ribosomal_uL24_CS"/>
</dbReference>
<keyword evidence="6" id="KW-0694">RNA-binding</keyword>
<comment type="subcellular location">
    <subcellularLocation>
        <location evidence="6">Plastid</location>
        <location evidence="6">Chloroplast</location>
    </subcellularLocation>
</comment>
<organism evidence="10">
    <name type="scientific">Dermonema virens</name>
    <dbReference type="NCBI Taxonomy" id="1077399"/>
    <lineage>
        <taxon>Eukaryota</taxon>
        <taxon>Rhodophyta</taxon>
        <taxon>Florideophyceae</taxon>
        <taxon>Nemaliophycidae</taxon>
        <taxon>Nemaliales</taxon>
        <taxon>Liagoraceae</taxon>
        <taxon>Dermonema</taxon>
    </lineage>
</organism>
<comment type="subunit">
    <text evidence="6">Part of the 50S ribosomal subunit.</text>
</comment>
<dbReference type="GO" id="GO:0003735">
    <property type="term" value="F:structural constituent of ribosome"/>
    <property type="evidence" value="ECO:0007669"/>
    <property type="project" value="InterPro"/>
</dbReference>
<dbReference type="SMART" id="SM00739">
    <property type="entry name" value="KOW"/>
    <property type="match status" value="1"/>
</dbReference>
<sequence>MNKLSKKSKLHVKVGDTVKVITGDCKGQTGEIIKTFASRSKVIVKNINMKTKHQRPTQEGEAGQIIRQEAAIHSSNVMLYDKDTQISSRYRKHKNSSGKNDRVLIKINNKK</sequence>
<dbReference type="EMBL" id="LT622863">
    <property type="protein sequence ID" value="SCW21394.1"/>
    <property type="molecule type" value="Genomic_DNA"/>
</dbReference>